<accession>A0A5K7XA88</accession>
<keyword evidence="1" id="KW-0812">Transmembrane</keyword>
<organism evidence="2 3">
    <name type="scientific">Lacipirellula parvula</name>
    <dbReference type="NCBI Taxonomy" id="2650471"/>
    <lineage>
        <taxon>Bacteria</taxon>
        <taxon>Pseudomonadati</taxon>
        <taxon>Planctomycetota</taxon>
        <taxon>Planctomycetia</taxon>
        <taxon>Pirellulales</taxon>
        <taxon>Lacipirellulaceae</taxon>
        <taxon>Lacipirellula</taxon>
    </lineage>
</organism>
<gene>
    <name evidence="2" type="ORF">PLANPX_2424</name>
</gene>
<feature type="transmembrane region" description="Helical" evidence="1">
    <location>
        <begin position="38"/>
        <end position="56"/>
    </location>
</feature>
<name>A0A5K7XA88_9BACT</name>
<dbReference type="AlphaFoldDB" id="A0A5K7XA88"/>
<reference evidence="3" key="1">
    <citation type="submission" date="2019-10" db="EMBL/GenBank/DDBJ databases">
        <title>Lacipirellula parvula gen. nov., sp. nov., representing a lineage of planctomycetes widespread in freshwater anoxic habitats, and description of the family Lacipirellulaceae.</title>
        <authorList>
            <person name="Dedysh S.N."/>
            <person name="Kulichevskaya I.S."/>
            <person name="Beletsky A.V."/>
            <person name="Rakitin A.L."/>
            <person name="Mardanov A.V."/>
            <person name="Ivanova A.A."/>
            <person name="Saltykova V.X."/>
            <person name="Rijpstra W.I.C."/>
            <person name="Sinninghe Damste J.S."/>
            <person name="Ravin N.V."/>
        </authorList>
    </citation>
    <scope>NUCLEOTIDE SEQUENCE [LARGE SCALE GENOMIC DNA]</scope>
    <source>
        <strain evidence="3">PX69</strain>
    </source>
</reference>
<sequence length="71" mass="7728">MLAEDHHAAINEIANEDRRDVEKLSGIKSLSMLKTTRYALAAICLAASVGCLGLWWRTIRICDGASDVALV</sequence>
<evidence type="ECO:0000256" key="1">
    <source>
        <dbReference type="SAM" id="Phobius"/>
    </source>
</evidence>
<proteinExistence type="predicted"/>
<keyword evidence="3" id="KW-1185">Reference proteome</keyword>
<dbReference type="EMBL" id="AP021861">
    <property type="protein sequence ID" value="BBO32812.1"/>
    <property type="molecule type" value="Genomic_DNA"/>
</dbReference>
<dbReference type="KEGG" id="lpav:PLANPX_2424"/>
<keyword evidence="1" id="KW-1133">Transmembrane helix</keyword>
<keyword evidence="1" id="KW-0472">Membrane</keyword>
<evidence type="ECO:0000313" key="2">
    <source>
        <dbReference type="EMBL" id="BBO32812.1"/>
    </source>
</evidence>
<dbReference type="Proteomes" id="UP000326837">
    <property type="component" value="Chromosome"/>
</dbReference>
<evidence type="ECO:0000313" key="3">
    <source>
        <dbReference type="Proteomes" id="UP000326837"/>
    </source>
</evidence>
<protein>
    <submittedName>
        <fullName evidence="2">Uncharacterized protein</fullName>
    </submittedName>
</protein>